<dbReference type="EMBL" id="CP104395">
    <property type="protein sequence ID" value="WEL19948.1"/>
    <property type="molecule type" value="Genomic_DNA"/>
</dbReference>
<keyword evidence="3" id="KW-1185">Reference proteome</keyword>
<reference evidence="2 3" key="1">
    <citation type="submission" date="2022-09" db="EMBL/GenBank/DDBJ databases">
        <title>Xylan utilization by haloarchaea-nanohaloarchaea associations.</title>
        <authorList>
            <person name="Yakimov M."/>
        </authorList>
    </citation>
    <scope>NUCLEOTIDE SEQUENCE [LARGE SCALE GENOMIC DNA]</scope>
    <source>
        <strain evidence="2 3">SVXNc</strain>
    </source>
</reference>
<feature type="compositionally biased region" description="Basic and acidic residues" evidence="1">
    <location>
        <begin position="1"/>
        <end position="36"/>
    </location>
</feature>
<sequence length="150" mass="16818">MGLGDRLRGIISKEEEVEKQEAGLEHEMENSEDHTKAAAQKMTDALGSMKKNNPSSDKEGFANMAMALAHLHISELELKDETEKASGVGKEVRQILNEEESIEQAAERIAQKHGWNPENLEKAAEDLRNNRSVPSPSHEQLEQLNRKYNS</sequence>
<dbReference type="GeneID" id="90590387"/>
<accession>A0ABY8CFH4</accession>
<feature type="compositionally biased region" description="Basic and acidic residues" evidence="1">
    <location>
        <begin position="139"/>
        <end position="150"/>
    </location>
</feature>
<dbReference type="RefSeq" id="WP_347721777.1">
    <property type="nucleotide sequence ID" value="NZ_CP104395.1"/>
</dbReference>
<evidence type="ECO:0000256" key="1">
    <source>
        <dbReference type="SAM" id="MobiDB-lite"/>
    </source>
</evidence>
<evidence type="ECO:0000313" key="2">
    <source>
        <dbReference type="EMBL" id="WEL19948.1"/>
    </source>
</evidence>
<protein>
    <submittedName>
        <fullName evidence="2">Uncharacterized protein</fullName>
    </submittedName>
</protein>
<proteinExistence type="predicted"/>
<dbReference type="Proteomes" id="UP001218034">
    <property type="component" value="Chromosome"/>
</dbReference>
<feature type="compositionally biased region" description="Basic and acidic residues" evidence="1">
    <location>
        <begin position="119"/>
        <end position="129"/>
    </location>
</feature>
<feature type="region of interest" description="Disordered" evidence="1">
    <location>
        <begin position="1"/>
        <end position="39"/>
    </location>
</feature>
<gene>
    <name evidence="2" type="ORF">SVXNc_0949</name>
</gene>
<feature type="region of interest" description="Disordered" evidence="1">
    <location>
        <begin position="107"/>
        <end position="150"/>
    </location>
</feature>
<organism evidence="2 3">
    <name type="scientific">Candidatus Nanohalococcus occultus</name>
    <dbReference type="NCBI Taxonomy" id="2978047"/>
    <lineage>
        <taxon>Archaea</taxon>
        <taxon>Candidatus Nanohalarchaeota</taxon>
        <taxon>Candidatus Nanohalarchaeota incertae sedis</taxon>
        <taxon>Candidatus Nanohalococcus</taxon>
    </lineage>
</organism>
<name>A0ABY8CFH4_9ARCH</name>
<evidence type="ECO:0000313" key="3">
    <source>
        <dbReference type="Proteomes" id="UP001218034"/>
    </source>
</evidence>